<dbReference type="GO" id="GO:0160148">
    <property type="term" value="F:tRNA pseudouridine(55) synthase activity"/>
    <property type="evidence" value="ECO:0007669"/>
    <property type="project" value="UniProtKB-EC"/>
</dbReference>
<evidence type="ECO:0000256" key="3">
    <source>
        <dbReference type="ARBA" id="ARBA00022694"/>
    </source>
</evidence>
<dbReference type="Proteomes" id="UP000027583">
    <property type="component" value="Unassembled WGS sequence"/>
</dbReference>
<dbReference type="SUPFAM" id="SSF55120">
    <property type="entry name" value="Pseudouridine synthase"/>
    <property type="match status" value="1"/>
</dbReference>
<dbReference type="EMBL" id="CBLX010000027">
    <property type="protein sequence ID" value="CDG41267.1"/>
    <property type="molecule type" value="Genomic_DNA"/>
</dbReference>
<dbReference type="InterPro" id="IPR020103">
    <property type="entry name" value="PsdUridine_synth_cat_dom_sf"/>
</dbReference>
<name>A0A060QMC1_9PROT</name>
<dbReference type="InterPro" id="IPR014780">
    <property type="entry name" value="tRNA_psdUridine_synth_TruB"/>
</dbReference>
<comment type="similarity">
    <text evidence="2 5">Belongs to the pseudouridine synthase TruB family. Type 1 subfamily.</text>
</comment>
<dbReference type="GO" id="GO:0031119">
    <property type="term" value="P:tRNA pseudouridine synthesis"/>
    <property type="evidence" value="ECO:0007669"/>
    <property type="project" value="UniProtKB-UniRule"/>
</dbReference>
<dbReference type="GO" id="GO:0016829">
    <property type="term" value="F:lyase activity"/>
    <property type="evidence" value="ECO:0007669"/>
    <property type="project" value="UniProtKB-KW"/>
</dbReference>
<keyword evidence="3 5" id="KW-0819">tRNA processing</keyword>
<feature type="active site" description="Nucleophile" evidence="5">
    <location>
        <position position="46"/>
    </location>
</feature>
<sequence length="317" mass="34485">MGRKKGQDIDGWLVVDKSLKIGSTDVVNKARRLFDAKKAGHGGTLDPLATGILPVAFGQATKTIPYIMDATKRYRFTLFLGESRTTDDREGEVVLTSEHRPSDAELRAALPALTGDIMQVPPVYSALKVDGERSYDLARAGRPPDLPPRPARVDFVTLVDRPDRDHAVFEVQSGKGVYMRSLARDIALACGTVGHIAVLRRTKCGPFDETHAITLDKLVQNDDKADALSALLRPVSTALADIPALAVTDAEAQALRFGQSLSLADCAALMLTPQEGDVLQAQEGKCLVGLCRVQEGRLKPIRIFESFKYGDRDVDYS</sequence>
<dbReference type="NCBIfam" id="TIGR00431">
    <property type="entry name" value="TruB"/>
    <property type="match status" value="1"/>
</dbReference>
<organism evidence="8 9">
    <name type="scientific">Asaia bogorensis</name>
    <dbReference type="NCBI Taxonomy" id="91915"/>
    <lineage>
        <taxon>Bacteria</taxon>
        <taxon>Pseudomonadati</taxon>
        <taxon>Pseudomonadota</taxon>
        <taxon>Alphaproteobacteria</taxon>
        <taxon>Acetobacterales</taxon>
        <taxon>Acetobacteraceae</taxon>
        <taxon>Asaia</taxon>
    </lineage>
</organism>
<dbReference type="PANTHER" id="PTHR13767:SF2">
    <property type="entry name" value="PSEUDOURIDYLATE SYNTHASE TRUB1"/>
    <property type="match status" value="1"/>
</dbReference>
<dbReference type="AlphaFoldDB" id="A0A060QMC1"/>
<dbReference type="GO" id="GO:0003723">
    <property type="term" value="F:RNA binding"/>
    <property type="evidence" value="ECO:0007669"/>
    <property type="project" value="InterPro"/>
</dbReference>
<comment type="caution">
    <text evidence="8">The sequence shown here is derived from an EMBL/GenBank/DDBJ whole genome shotgun (WGS) entry which is preliminary data.</text>
</comment>
<dbReference type="Gene3D" id="3.30.2350.10">
    <property type="entry name" value="Pseudouridine synthase"/>
    <property type="match status" value="1"/>
</dbReference>
<dbReference type="EC" id="5.4.99.25" evidence="5"/>
<protein>
    <recommendedName>
        <fullName evidence="5">tRNA pseudouridine synthase B</fullName>
        <ecNumber evidence="5">5.4.99.25</ecNumber>
    </recommendedName>
    <alternativeName>
        <fullName evidence="5">tRNA pseudouridine(55) synthase</fullName>
        <shortName evidence="5">Psi55 synthase</shortName>
    </alternativeName>
    <alternativeName>
        <fullName evidence="5">tRNA pseudouridylate synthase</fullName>
    </alternativeName>
    <alternativeName>
        <fullName evidence="5">tRNA-uridine isomerase</fullName>
    </alternativeName>
</protein>
<dbReference type="HAMAP" id="MF_01080">
    <property type="entry name" value="TruB_bact"/>
    <property type="match status" value="1"/>
</dbReference>
<evidence type="ECO:0000259" key="7">
    <source>
        <dbReference type="Pfam" id="PF16198"/>
    </source>
</evidence>
<evidence type="ECO:0000256" key="1">
    <source>
        <dbReference type="ARBA" id="ARBA00000385"/>
    </source>
</evidence>
<evidence type="ECO:0000313" key="9">
    <source>
        <dbReference type="Proteomes" id="UP000027583"/>
    </source>
</evidence>
<accession>A0A060QMC1</accession>
<dbReference type="Pfam" id="PF16198">
    <property type="entry name" value="TruB_C_2"/>
    <property type="match status" value="1"/>
</dbReference>
<reference evidence="8 9" key="2">
    <citation type="journal article" date="2014" name="PLoS ONE">
        <title>Evolution of mitochondria reconstructed from the energy metabolism of living bacteria.</title>
        <authorList>
            <person name="Degli Esposti M."/>
            <person name="Chouaia B."/>
            <person name="Comandatore F."/>
            <person name="Crotti E."/>
            <person name="Sassera D."/>
            <person name="Lievens P.M."/>
            <person name="Daffonchio D."/>
            <person name="Bandi C."/>
        </authorList>
    </citation>
    <scope>NUCLEOTIDE SEQUENCE [LARGE SCALE GENOMIC DNA]</scope>
    <source>
        <strain evidence="8 9">SF2.1</strain>
    </source>
</reference>
<dbReference type="CDD" id="cd02573">
    <property type="entry name" value="PseudoU_synth_EcTruB"/>
    <property type="match status" value="1"/>
</dbReference>
<dbReference type="InterPro" id="IPR032819">
    <property type="entry name" value="TruB_C"/>
</dbReference>
<evidence type="ECO:0000256" key="2">
    <source>
        <dbReference type="ARBA" id="ARBA00005642"/>
    </source>
</evidence>
<feature type="domain" description="tRNA pseudouridylate synthase B C-terminal" evidence="7">
    <location>
        <begin position="180"/>
        <end position="239"/>
    </location>
</feature>
<feature type="domain" description="Pseudouridine synthase II N-terminal" evidence="6">
    <location>
        <begin position="31"/>
        <end position="179"/>
    </location>
</feature>
<dbReference type="Pfam" id="PF01509">
    <property type="entry name" value="TruB_N"/>
    <property type="match status" value="1"/>
</dbReference>
<gene>
    <name evidence="5" type="primary">truB</name>
    <name evidence="8" type="ORF">ASAP_3222</name>
</gene>
<comment type="catalytic activity">
    <reaction evidence="1 5">
        <text>uridine(55) in tRNA = pseudouridine(55) in tRNA</text>
        <dbReference type="Rhea" id="RHEA:42532"/>
        <dbReference type="Rhea" id="RHEA-COMP:10101"/>
        <dbReference type="Rhea" id="RHEA-COMP:10102"/>
        <dbReference type="ChEBI" id="CHEBI:65314"/>
        <dbReference type="ChEBI" id="CHEBI:65315"/>
        <dbReference type="EC" id="5.4.99.25"/>
    </reaction>
</comment>
<evidence type="ECO:0000313" key="8">
    <source>
        <dbReference type="EMBL" id="CDG41267.1"/>
    </source>
</evidence>
<evidence type="ECO:0000256" key="5">
    <source>
        <dbReference type="HAMAP-Rule" id="MF_01080"/>
    </source>
</evidence>
<keyword evidence="4 5" id="KW-0413">Isomerase</keyword>
<dbReference type="GO" id="GO:1990481">
    <property type="term" value="P:mRNA pseudouridine synthesis"/>
    <property type="evidence" value="ECO:0007669"/>
    <property type="project" value="TreeGrafter"/>
</dbReference>
<evidence type="ECO:0000259" key="6">
    <source>
        <dbReference type="Pfam" id="PF01509"/>
    </source>
</evidence>
<dbReference type="eggNOG" id="COG0130">
    <property type="taxonomic scope" value="Bacteria"/>
</dbReference>
<dbReference type="PANTHER" id="PTHR13767">
    <property type="entry name" value="TRNA-PSEUDOURIDINE SYNTHASE"/>
    <property type="match status" value="1"/>
</dbReference>
<proteinExistence type="inferred from homology"/>
<reference evidence="8 9" key="1">
    <citation type="journal article" date="2014" name="Genome Biol. Evol.">
        <title>Acetic acid bacteria genomes reveal functional traits for adaptation to life in insect guts.</title>
        <authorList>
            <person name="Chouaia B."/>
            <person name="Gaiarsa S."/>
            <person name="Crotti E."/>
            <person name="Comandatore F."/>
            <person name="Degli Esposti M."/>
            <person name="Ricci I."/>
            <person name="Alma A."/>
            <person name="Favia G."/>
            <person name="Bandi C."/>
            <person name="Daffonchio D."/>
        </authorList>
    </citation>
    <scope>NUCLEOTIDE SEQUENCE [LARGE SCALE GENOMIC DNA]</scope>
    <source>
        <strain evidence="8 9">SF2.1</strain>
    </source>
</reference>
<evidence type="ECO:0000256" key="4">
    <source>
        <dbReference type="ARBA" id="ARBA00023235"/>
    </source>
</evidence>
<comment type="function">
    <text evidence="5">Responsible for synthesis of pseudouridine from uracil-55 in the psi GC loop of transfer RNAs.</text>
</comment>
<keyword evidence="8" id="KW-0456">Lyase</keyword>
<dbReference type="InterPro" id="IPR002501">
    <property type="entry name" value="PsdUridine_synth_N"/>
</dbReference>
<dbReference type="RefSeq" id="WP_023979578.1">
    <property type="nucleotide sequence ID" value="NZ_CBLX010000027.1"/>
</dbReference>